<organism evidence="2 3">
    <name type="scientific">Inquilinus limosus</name>
    <dbReference type="NCBI Taxonomy" id="171674"/>
    <lineage>
        <taxon>Bacteria</taxon>
        <taxon>Pseudomonadati</taxon>
        <taxon>Pseudomonadota</taxon>
        <taxon>Alphaproteobacteria</taxon>
        <taxon>Rhodospirillales</taxon>
        <taxon>Rhodospirillaceae</taxon>
        <taxon>Inquilinus</taxon>
    </lineage>
</organism>
<gene>
    <name evidence="2" type="ORF">JF625_19565</name>
</gene>
<dbReference type="InterPro" id="IPR023213">
    <property type="entry name" value="CAT-like_dom_sf"/>
</dbReference>
<accession>A0A952FLP0</accession>
<dbReference type="EMBL" id="JAEKLZ010000268">
    <property type="protein sequence ID" value="MBW8727332.1"/>
    <property type="molecule type" value="Genomic_DNA"/>
</dbReference>
<dbReference type="Pfam" id="PF00668">
    <property type="entry name" value="Condensation"/>
    <property type="match status" value="1"/>
</dbReference>
<sequence>MNELSKVSHALSAAQSEVWLAETLTPGTAQYNIAEYLEIHGPVDEALFEAALRQVVLEAESLNVTFVEDVDGPRQILDASVNWSLSVIDVSAESDPQAAAEGWMQADLARPVVPTCGPLFAYALFRAGSDRFFWYQRNHHIVMDAFGGGLIARRLAEIYTALVEGREPQPNPFRPFRDLLTADADYRDSEAFRRDRQHWLERLAGRPEPVSLAGRQAPVLGIRRRRTLLPDETTMALRERAGAAGSTFPQMLIALAVAYLHRMSGETDLVVGLPVTARAGRELRRIPGMISNVVPLRLTVGPEMALADLLGQVGGAVHRALRHQRYRSEDLRRDLELGTGRPLFATTINIMSFDYDIRFAGHAASARNVSNGLARDLDLYVCDRGPGQAIEIGFDANAALYSADDLASHEGRLTRLLEAAAADPARPIGSIDLLDPEERRRILVEWNDTAHPVPAAT</sequence>
<feature type="domain" description="Condensation" evidence="1">
    <location>
        <begin position="10"/>
        <end position="443"/>
    </location>
</feature>
<feature type="non-terminal residue" evidence="2">
    <location>
        <position position="457"/>
    </location>
</feature>
<evidence type="ECO:0000313" key="2">
    <source>
        <dbReference type="EMBL" id="MBW8727332.1"/>
    </source>
</evidence>
<dbReference type="Proteomes" id="UP000700706">
    <property type="component" value="Unassembled WGS sequence"/>
</dbReference>
<dbReference type="GO" id="GO:0047527">
    <property type="term" value="F:2,3-dihydroxybenzoate-serine ligase activity"/>
    <property type="evidence" value="ECO:0007669"/>
    <property type="project" value="TreeGrafter"/>
</dbReference>
<dbReference type="InterPro" id="IPR001242">
    <property type="entry name" value="Condensation_dom"/>
</dbReference>
<dbReference type="PANTHER" id="PTHR45527:SF1">
    <property type="entry name" value="FATTY ACID SYNTHASE"/>
    <property type="match status" value="1"/>
</dbReference>
<dbReference type="GO" id="GO:0009239">
    <property type="term" value="P:enterobactin biosynthetic process"/>
    <property type="evidence" value="ECO:0007669"/>
    <property type="project" value="TreeGrafter"/>
</dbReference>
<proteinExistence type="predicted"/>
<dbReference type="PANTHER" id="PTHR45527">
    <property type="entry name" value="NONRIBOSOMAL PEPTIDE SYNTHETASE"/>
    <property type="match status" value="1"/>
</dbReference>
<dbReference type="Gene3D" id="3.30.559.10">
    <property type="entry name" value="Chloramphenicol acetyltransferase-like domain"/>
    <property type="match status" value="1"/>
</dbReference>
<dbReference type="GO" id="GO:0031177">
    <property type="term" value="F:phosphopantetheine binding"/>
    <property type="evidence" value="ECO:0007669"/>
    <property type="project" value="TreeGrafter"/>
</dbReference>
<name>A0A952FLP0_9PROT</name>
<comment type="caution">
    <text evidence="2">The sequence shown here is derived from an EMBL/GenBank/DDBJ whole genome shotgun (WGS) entry which is preliminary data.</text>
</comment>
<dbReference type="GO" id="GO:0005829">
    <property type="term" value="C:cytosol"/>
    <property type="evidence" value="ECO:0007669"/>
    <property type="project" value="TreeGrafter"/>
</dbReference>
<evidence type="ECO:0000259" key="1">
    <source>
        <dbReference type="Pfam" id="PF00668"/>
    </source>
</evidence>
<dbReference type="AlphaFoldDB" id="A0A952FLP0"/>
<reference evidence="2" key="1">
    <citation type="submission" date="2020-06" db="EMBL/GenBank/DDBJ databases">
        <title>Stable isotope informed genome-resolved metagenomics uncovers potential trophic interactions in rhizosphere soil.</title>
        <authorList>
            <person name="Starr E.P."/>
            <person name="Shi S."/>
            <person name="Blazewicz S.J."/>
            <person name="Koch B.J."/>
            <person name="Probst A.J."/>
            <person name="Hungate B.A."/>
            <person name="Pett-Ridge J."/>
            <person name="Firestone M.K."/>
            <person name="Banfield J.F."/>
        </authorList>
    </citation>
    <scope>NUCLEOTIDE SEQUENCE</scope>
    <source>
        <strain evidence="2">YM_69_17</strain>
    </source>
</reference>
<dbReference type="Gene3D" id="3.30.559.30">
    <property type="entry name" value="Nonribosomal peptide synthetase, condensation domain"/>
    <property type="match status" value="1"/>
</dbReference>
<evidence type="ECO:0000313" key="3">
    <source>
        <dbReference type="Proteomes" id="UP000700706"/>
    </source>
</evidence>
<dbReference type="GO" id="GO:0043041">
    <property type="term" value="P:amino acid activation for nonribosomal peptide biosynthetic process"/>
    <property type="evidence" value="ECO:0007669"/>
    <property type="project" value="TreeGrafter"/>
</dbReference>
<dbReference type="SUPFAM" id="SSF52777">
    <property type="entry name" value="CoA-dependent acyltransferases"/>
    <property type="match status" value="2"/>
</dbReference>
<dbReference type="GO" id="GO:0009366">
    <property type="term" value="C:enterobactin synthetase complex"/>
    <property type="evidence" value="ECO:0007669"/>
    <property type="project" value="TreeGrafter"/>
</dbReference>
<protein>
    <submittedName>
        <fullName evidence="2">Non-ribosomal peptide synthetase</fullName>
    </submittedName>
</protein>